<dbReference type="PANTHER" id="PTHR22603">
    <property type="entry name" value="CHOLINE/ETHANOALAMINE KINASE"/>
    <property type="match status" value="1"/>
</dbReference>
<sequence>PDITTPPDYPHYPDMVALCSGNSSPRGPGWCHSFCDTNKCFTNQLMGCFVGSLQELGAMQLLVYGRLTELYVDRERETWRCSRYSTLTTAAPQIYCSFQNGICYEFVRETVLDDAQLIQPAMYLLIAIENGKILSIEFESDNPAENILWKKMAQFLKLVQHAQSRTPASQSSKLLKEFPSIETLSDERETLKRHLSPIRSPTVLCHNDLLTKNIIYDHKEGVKGIDYSLLTAYLERYKHSVGLGATITGQEVQELYVQVCKFSLVSNIFWDLWAILQARHSSIDFNFER</sequence>
<name>A0A674AU07_SALTR</name>
<evidence type="ECO:0000256" key="4">
    <source>
        <dbReference type="ARBA" id="ARBA00038211"/>
    </source>
</evidence>
<organism evidence="6 7">
    <name type="scientific">Salmo trutta</name>
    <name type="common">Brown trout</name>
    <dbReference type="NCBI Taxonomy" id="8032"/>
    <lineage>
        <taxon>Eukaryota</taxon>
        <taxon>Metazoa</taxon>
        <taxon>Chordata</taxon>
        <taxon>Craniata</taxon>
        <taxon>Vertebrata</taxon>
        <taxon>Euteleostomi</taxon>
        <taxon>Actinopterygii</taxon>
        <taxon>Neopterygii</taxon>
        <taxon>Teleostei</taxon>
        <taxon>Protacanthopterygii</taxon>
        <taxon>Salmoniformes</taxon>
        <taxon>Salmonidae</taxon>
        <taxon>Salmoninae</taxon>
        <taxon>Salmo</taxon>
    </lineage>
</organism>
<evidence type="ECO:0000256" key="2">
    <source>
        <dbReference type="ARBA" id="ARBA00023264"/>
    </source>
</evidence>
<keyword evidence="1" id="KW-0444">Lipid biosynthesis</keyword>
<keyword evidence="1" id="KW-0594">Phospholipid biosynthesis</keyword>
<evidence type="ECO:0000313" key="6">
    <source>
        <dbReference type="Ensembl" id="ENSSTUP00000062693.1"/>
    </source>
</evidence>
<evidence type="ECO:0000256" key="3">
    <source>
        <dbReference type="ARBA" id="ARBA00037883"/>
    </source>
</evidence>
<dbReference type="GO" id="GO:0005737">
    <property type="term" value="C:cytoplasm"/>
    <property type="evidence" value="ECO:0007669"/>
    <property type="project" value="TreeGrafter"/>
</dbReference>
<dbReference type="Ensembl" id="ENSSTUT00000066134.1">
    <property type="protein sequence ID" value="ENSSTUP00000062693.1"/>
    <property type="gene ID" value="ENSSTUG00000027134.1"/>
</dbReference>
<dbReference type="Pfam" id="PF01633">
    <property type="entry name" value="Choline_kinase"/>
    <property type="match status" value="2"/>
</dbReference>
<dbReference type="OMA" id="PDYPHYP"/>
<dbReference type="AlphaFoldDB" id="A0A674AU07"/>
<dbReference type="InterPro" id="IPR011009">
    <property type="entry name" value="Kinase-like_dom_sf"/>
</dbReference>
<dbReference type="GO" id="GO:0006646">
    <property type="term" value="P:phosphatidylethanolamine biosynthetic process"/>
    <property type="evidence" value="ECO:0007669"/>
    <property type="project" value="TreeGrafter"/>
</dbReference>
<reference evidence="6" key="2">
    <citation type="submission" date="2025-09" db="UniProtKB">
        <authorList>
            <consortium name="Ensembl"/>
        </authorList>
    </citation>
    <scope>IDENTIFICATION</scope>
</reference>
<dbReference type="Proteomes" id="UP000472277">
    <property type="component" value="Chromosome 4"/>
</dbReference>
<dbReference type="GeneTree" id="ENSGT00950000182939"/>
<dbReference type="EC" id="2.7.1.82" evidence="5"/>
<comment type="similarity">
    <text evidence="4">Belongs to the choline/ethanolamine kinase family.</text>
</comment>
<reference evidence="6" key="1">
    <citation type="submission" date="2025-08" db="UniProtKB">
        <authorList>
            <consortium name="Ensembl"/>
        </authorList>
    </citation>
    <scope>IDENTIFICATION</scope>
</reference>
<dbReference type="Gene3D" id="3.90.1200.10">
    <property type="match status" value="2"/>
</dbReference>
<protein>
    <recommendedName>
        <fullName evidence="5">ethanolamine kinase</fullName>
        <ecNumber evidence="5">2.7.1.82</ecNumber>
    </recommendedName>
</protein>
<accession>A0A674AU07</accession>
<keyword evidence="2" id="KW-1208">Phospholipid metabolism</keyword>
<evidence type="ECO:0000256" key="5">
    <source>
        <dbReference type="ARBA" id="ARBA00038874"/>
    </source>
</evidence>
<keyword evidence="7" id="KW-1185">Reference proteome</keyword>
<comment type="pathway">
    <text evidence="3">Phospholipid metabolism; phosphatidylethanolamine biosynthesis; phosphatidylethanolamine from ethanolamine: step 1/3.</text>
</comment>
<proteinExistence type="inferred from homology"/>
<dbReference type="InParanoid" id="A0A674AU07"/>
<evidence type="ECO:0000256" key="1">
    <source>
        <dbReference type="ARBA" id="ARBA00023209"/>
    </source>
</evidence>
<evidence type="ECO:0000313" key="7">
    <source>
        <dbReference type="Proteomes" id="UP000472277"/>
    </source>
</evidence>
<dbReference type="GO" id="GO:0004305">
    <property type="term" value="F:ethanolamine kinase activity"/>
    <property type="evidence" value="ECO:0007669"/>
    <property type="project" value="UniProtKB-EC"/>
</dbReference>
<keyword evidence="1" id="KW-0443">Lipid metabolism</keyword>
<dbReference type="PANTHER" id="PTHR22603:SF68">
    <property type="entry name" value="ETHANOLAMINE KINASE 1"/>
    <property type="match status" value="1"/>
</dbReference>
<dbReference type="SUPFAM" id="SSF56112">
    <property type="entry name" value="Protein kinase-like (PK-like)"/>
    <property type="match status" value="1"/>
</dbReference>